<dbReference type="PANTHER" id="PTHR37422">
    <property type="entry name" value="TEICHURONIC ACID BIOSYNTHESIS PROTEIN TUAE"/>
    <property type="match status" value="1"/>
</dbReference>
<keyword evidence="2" id="KW-0472">Membrane</keyword>
<reference evidence="3 4" key="1">
    <citation type="submission" date="2018-08" db="EMBL/GenBank/DDBJ databases">
        <title>A genome reference for cultivated species of the human gut microbiota.</title>
        <authorList>
            <person name="Zou Y."/>
            <person name="Xue W."/>
            <person name="Luo G."/>
        </authorList>
    </citation>
    <scope>NUCLEOTIDE SEQUENCE [LARGE SCALE GENOMIC DNA]</scope>
    <source>
        <strain evidence="3 4">AF26-4BH</strain>
    </source>
</reference>
<protein>
    <submittedName>
        <fullName evidence="3">O-antigen ligase domain-containing protein</fullName>
    </submittedName>
</protein>
<gene>
    <name evidence="3" type="ORF">DWY69_27970</name>
</gene>
<dbReference type="GO" id="GO:0016874">
    <property type="term" value="F:ligase activity"/>
    <property type="evidence" value="ECO:0007669"/>
    <property type="project" value="UniProtKB-KW"/>
</dbReference>
<feature type="transmembrane region" description="Helical" evidence="2">
    <location>
        <begin position="424"/>
        <end position="444"/>
    </location>
</feature>
<feature type="transmembrane region" description="Helical" evidence="2">
    <location>
        <begin position="557"/>
        <end position="574"/>
    </location>
</feature>
<name>A0A3E3I9N9_9FIRM</name>
<comment type="caution">
    <text evidence="3">The sequence shown here is derived from an EMBL/GenBank/DDBJ whole genome shotgun (WGS) entry which is preliminary data.</text>
</comment>
<evidence type="ECO:0000256" key="1">
    <source>
        <dbReference type="SAM" id="MobiDB-lite"/>
    </source>
</evidence>
<feature type="transmembrane region" description="Helical" evidence="2">
    <location>
        <begin position="580"/>
        <end position="598"/>
    </location>
</feature>
<dbReference type="Proteomes" id="UP000261166">
    <property type="component" value="Unassembled WGS sequence"/>
</dbReference>
<feature type="transmembrane region" description="Helical" evidence="2">
    <location>
        <begin position="188"/>
        <end position="209"/>
    </location>
</feature>
<dbReference type="OrthoDB" id="9796676at2"/>
<feature type="transmembrane region" description="Helical" evidence="2">
    <location>
        <begin position="532"/>
        <end position="550"/>
    </location>
</feature>
<keyword evidence="3" id="KW-0436">Ligase</keyword>
<feature type="transmembrane region" description="Helical" evidence="2">
    <location>
        <begin position="162"/>
        <end position="181"/>
    </location>
</feature>
<dbReference type="InterPro" id="IPR051533">
    <property type="entry name" value="WaaL-like"/>
</dbReference>
<feature type="transmembrane region" description="Helical" evidence="2">
    <location>
        <begin position="80"/>
        <end position="98"/>
    </location>
</feature>
<accession>A0A3E3I9N9</accession>
<feature type="transmembrane region" description="Helical" evidence="2">
    <location>
        <begin position="40"/>
        <end position="60"/>
    </location>
</feature>
<keyword evidence="2" id="KW-0812">Transmembrane</keyword>
<evidence type="ECO:0000313" key="3">
    <source>
        <dbReference type="EMBL" id="RGE63795.1"/>
    </source>
</evidence>
<feature type="transmembrane region" description="Helical" evidence="2">
    <location>
        <begin position="345"/>
        <end position="371"/>
    </location>
</feature>
<feature type="region of interest" description="Disordered" evidence="1">
    <location>
        <begin position="382"/>
        <end position="408"/>
    </location>
</feature>
<dbReference type="EMBL" id="QVLU01000043">
    <property type="protein sequence ID" value="RGE63795.1"/>
    <property type="molecule type" value="Genomic_DNA"/>
</dbReference>
<proteinExistence type="predicted"/>
<feature type="transmembrane region" description="Helical" evidence="2">
    <location>
        <begin position="321"/>
        <end position="339"/>
    </location>
</feature>
<feature type="transmembrane region" description="Helical" evidence="2">
    <location>
        <begin position="229"/>
        <end position="248"/>
    </location>
</feature>
<feature type="compositionally biased region" description="Basic and acidic residues" evidence="1">
    <location>
        <begin position="382"/>
        <end position="407"/>
    </location>
</feature>
<feature type="transmembrane region" description="Helical" evidence="2">
    <location>
        <begin position="132"/>
        <end position="150"/>
    </location>
</feature>
<feature type="transmembrane region" description="Helical" evidence="2">
    <location>
        <begin position="294"/>
        <end position="309"/>
    </location>
</feature>
<evidence type="ECO:0000256" key="2">
    <source>
        <dbReference type="SAM" id="Phobius"/>
    </source>
</evidence>
<feature type="transmembrane region" description="Helical" evidence="2">
    <location>
        <begin position="269"/>
        <end position="288"/>
    </location>
</feature>
<evidence type="ECO:0000313" key="4">
    <source>
        <dbReference type="Proteomes" id="UP000261166"/>
    </source>
</evidence>
<dbReference type="RefSeq" id="WP_117531737.1">
    <property type="nucleotide sequence ID" value="NZ_JBKVAZ010000015.1"/>
</dbReference>
<organism evidence="3 4">
    <name type="scientific">Eisenbergiella massiliensis</name>
    <dbReference type="NCBI Taxonomy" id="1720294"/>
    <lineage>
        <taxon>Bacteria</taxon>
        <taxon>Bacillati</taxon>
        <taxon>Bacillota</taxon>
        <taxon>Clostridia</taxon>
        <taxon>Lachnospirales</taxon>
        <taxon>Lachnospiraceae</taxon>
        <taxon>Eisenbergiella</taxon>
    </lineage>
</organism>
<dbReference type="PANTHER" id="PTHR37422:SF13">
    <property type="entry name" value="LIPOPOLYSACCHARIDE BIOSYNTHESIS PROTEIN PA4999-RELATED"/>
    <property type="match status" value="1"/>
</dbReference>
<sequence length="605" mass="64824">MWIGAKAARGLGGYGKRKLGVKMAGFADWRKKAGGMCEKAMQAAATVYLLVAACMVPLYMHDGYYGLGTAKFQLYRNVGFMALPLMVIFAAAKAAGGCKGGRRRLWGREKGGNGTLPGIWIKDKAGTWLPELFLLAYGAAVILSFCLSSYKKEGLFGAEGWYMGLFSQMSFLALYFYYAYVWKAEKEAVGVILGVSGGICLLAALNRFGFWPVDFRGRSDTTLSTIGNVNWLCGYLSVLLPVGTAVFWGSRREAQNGGKCREGRKGRKWLQAGAGAFTAAAFLCTAVQGSDSGFLIIGTALWVLFLISCRDGAGMSAFQDVFLTASGAVFVGLLGLRVFRGTVEAGSWITGSVLYGAGAVTAAAFAGRLWWKKCGVTERAGEHSGMKKGGMERSGVKKGRTGNDKSADAVQQGRRLSLMRKMGVLLPAAAAVICAGLLAAGTLGGEGMKESLPSIFIFNEEWGNGRGGIWKECLEIWREQDIARKLFGVGPDCLKAFLYAEQGGRPLLTQIYADAVLTNCHNEWMTLLMDTGLLGLIAYAGFLVSAAVRFLRKGGTAGAAGALAIITYTVHNMVSFQQITSTPLLFLAIGLAWNSGCIKRENRVK</sequence>
<dbReference type="AlphaFoldDB" id="A0A3E3I9N9"/>
<keyword evidence="2" id="KW-1133">Transmembrane helix</keyword>